<dbReference type="Gene3D" id="3.30.70.270">
    <property type="match status" value="1"/>
</dbReference>
<keyword evidence="3" id="KW-1133">Transmembrane helix</keyword>
<dbReference type="EC" id="2.7.7.65" evidence="1"/>
<keyword evidence="3" id="KW-0812">Transmembrane</keyword>
<dbReference type="RefSeq" id="WP_069517119.1">
    <property type="nucleotide sequence ID" value="NZ_FOFP01000001.1"/>
</dbReference>
<organism evidence="5 6">
    <name type="scientific">Pseudomonas cuatrocienegasensis</name>
    <dbReference type="NCBI Taxonomy" id="543360"/>
    <lineage>
        <taxon>Bacteria</taxon>
        <taxon>Pseudomonadati</taxon>
        <taxon>Pseudomonadota</taxon>
        <taxon>Gammaproteobacteria</taxon>
        <taxon>Pseudomonadales</taxon>
        <taxon>Pseudomonadaceae</taxon>
        <taxon>Pseudomonas</taxon>
    </lineage>
</organism>
<accession>A0ABY1AZU7</accession>
<feature type="transmembrane region" description="Helical" evidence="3">
    <location>
        <begin position="117"/>
        <end position="133"/>
    </location>
</feature>
<dbReference type="Pfam" id="PF00990">
    <property type="entry name" value="GGDEF"/>
    <property type="match status" value="1"/>
</dbReference>
<dbReference type="InterPro" id="IPR050469">
    <property type="entry name" value="Diguanylate_Cyclase"/>
</dbReference>
<dbReference type="SMART" id="SM00267">
    <property type="entry name" value="GGDEF"/>
    <property type="match status" value="1"/>
</dbReference>
<dbReference type="CDD" id="cd01949">
    <property type="entry name" value="GGDEF"/>
    <property type="match status" value="1"/>
</dbReference>
<feature type="transmembrane region" description="Helical" evidence="3">
    <location>
        <begin position="71"/>
        <end position="88"/>
    </location>
</feature>
<dbReference type="Proteomes" id="UP000198512">
    <property type="component" value="Unassembled WGS sequence"/>
</dbReference>
<dbReference type="Pfam" id="PF20966">
    <property type="entry name" value="MASE6"/>
    <property type="match status" value="1"/>
</dbReference>
<feature type="transmembrane region" description="Helical" evidence="3">
    <location>
        <begin position="39"/>
        <end position="59"/>
    </location>
</feature>
<comment type="caution">
    <text evidence="5">The sequence shown here is derived from an EMBL/GenBank/DDBJ whole genome shotgun (WGS) entry which is preliminary data.</text>
</comment>
<proteinExistence type="predicted"/>
<name>A0ABY1AZU7_9PSED</name>
<sequence>MPAQLETNERHKRMVLKALLWTTLAGGIFFGILNLFHGIWVLSALEGIYACFSVALLRIVERTPHLRFWTLVYLLPFFCVMMIALLLAKTSYTIFAWIQTIPIICYLLLGLRTGSRVAIVFITLGLLAFNYRFTGENHLLNLSIMSNVVLASLAMVLFSHIYERSRMDNERRLMELASTDSLTGLANRMKLTEVFKREHAHAQRNTAPLALIFIDIDHFKLINDQYGHEAGDQALQHLAQVLGERLRTTDLLCRLGGEEFAVLLPNTAPAQAIEVAENLRQRLEDSPLRLGEKCVAMSLSAGVANLGYDGTSLDDLLRTADRRTYAAKRNGRNQVVSVDEPSADAQSA</sequence>
<reference evidence="5 6" key="1">
    <citation type="submission" date="2016-10" db="EMBL/GenBank/DDBJ databases">
        <authorList>
            <person name="Varghese N."/>
            <person name="Submissions S."/>
        </authorList>
    </citation>
    <scope>NUCLEOTIDE SEQUENCE [LARGE SCALE GENOMIC DNA]</scope>
    <source>
        <strain evidence="5 6">CIP 109853</strain>
    </source>
</reference>
<feature type="transmembrane region" description="Helical" evidence="3">
    <location>
        <begin position="14"/>
        <end position="33"/>
    </location>
</feature>
<evidence type="ECO:0000256" key="3">
    <source>
        <dbReference type="SAM" id="Phobius"/>
    </source>
</evidence>
<dbReference type="PANTHER" id="PTHR45138:SF9">
    <property type="entry name" value="DIGUANYLATE CYCLASE DGCM-RELATED"/>
    <property type="match status" value="1"/>
</dbReference>
<dbReference type="InterPro" id="IPR043128">
    <property type="entry name" value="Rev_trsase/Diguanyl_cyclase"/>
</dbReference>
<evidence type="ECO:0000259" key="4">
    <source>
        <dbReference type="PROSITE" id="PS50887"/>
    </source>
</evidence>
<dbReference type="InterPro" id="IPR048435">
    <property type="entry name" value="MASE6"/>
</dbReference>
<dbReference type="EMBL" id="FOFP01000001">
    <property type="protein sequence ID" value="SEP59810.1"/>
    <property type="molecule type" value="Genomic_DNA"/>
</dbReference>
<dbReference type="InterPro" id="IPR000160">
    <property type="entry name" value="GGDEF_dom"/>
</dbReference>
<comment type="catalytic activity">
    <reaction evidence="2">
        <text>2 GTP = 3',3'-c-di-GMP + 2 diphosphate</text>
        <dbReference type="Rhea" id="RHEA:24898"/>
        <dbReference type="ChEBI" id="CHEBI:33019"/>
        <dbReference type="ChEBI" id="CHEBI:37565"/>
        <dbReference type="ChEBI" id="CHEBI:58805"/>
        <dbReference type="EC" id="2.7.7.65"/>
    </reaction>
</comment>
<dbReference type="SUPFAM" id="SSF55073">
    <property type="entry name" value="Nucleotide cyclase"/>
    <property type="match status" value="1"/>
</dbReference>
<evidence type="ECO:0000313" key="5">
    <source>
        <dbReference type="EMBL" id="SEP59810.1"/>
    </source>
</evidence>
<gene>
    <name evidence="5" type="ORF">SAMN05216600_10136</name>
</gene>
<protein>
    <recommendedName>
        <fullName evidence="1">diguanylate cyclase</fullName>
        <ecNumber evidence="1">2.7.7.65</ecNumber>
    </recommendedName>
</protein>
<keyword evidence="6" id="KW-1185">Reference proteome</keyword>
<dbReference type="PANTHER" id="PTHR45138">
    <property type="entry name" value="REGULATORY COMPONENTS OF SENSORY TRANSDUCTION SYSTEM"/>
    <property type="match status" value="1"/>
</dbReference>
<feature type="transmembrane region" description="Helical" evidence="3">
    <location>
        <begin position="139"/>
        <end position="162"/>
    </location>
</feature>
<dbReference type="NCBIfam" id="TIGR00254">
    <property type="entry name" value="GGDEF"/>
    <property type="match status" value="1"/>
</dbReference>
<feature type="domain" description="GGDEF" evidence="4">
    <location>
        <begin position="207"/>
        <end position="340"/>
    </location>
</feature>
<evidence type="ECO:0000256" key="1">
    <source>
        <dbReference type="ARBA" id="ARBA00012528"/>
    </source>
</evidence>
<evidence type="ECO:0000313" key="6">
    <source>
        <dbReference type="Proteomes" id="UP000198512"/>
    </source>
</evidence>
<dbReference type="InterPro" id="IPR029787">
    <property type="entry name" value="Nucleotide_cyclase"/>
</dbReference>
<evidence type="ECO:0000256" key="2">
    <source>
        <dbReference type="ARBA" id="ARBA00034247"/>
    </source>
</evidence>
<dbReference type="PROSITE" id="PS50887">
    <property type="entry name" value="GGDEF"/>
    <property type="match status" value="1"/>
</dbReference>
<keyword evidence="3" id="KW-0472">Membrane</keyword>
<feature type="transmembrane region" description="Helical" evidence="3">
    <location>
        <begin position="94"/>
        <end position="110"/>
    </location>
</feature>